<reference evidence="7" key="1">
    <citation type="submission" date="2018-05" db="EMBL/GenBank/DDBJ databases">
        <authorList>
            <person name="Lanie J.A."/>
            <person name="Ng W.-L."/>
            <person name="Kazmierczak K.M."/>
            <person name="Andrzejewski T.M."/>
            <person name="Davidsen T.M."/>
            <person name="Wayne K.J."/>
            <person name="Tettelin H."/>
            <person name="Glass J.I."/>
            <person name="Rusch D."/>
            <person name="Podicherti R."/>
            <person name="Tsui H.-C.T."/>
            <person name="Winkler M.E."/>
        </authorList>
    </citation>
    <scope>NUCLEOTIDE SEQUENCE</scope>
</reference>
<dbReference type="PANTHER" id="PTHR46832:SF1">
    <property type="entry name" value="5'-METHYLTHIOADENOSINE_S-ADENOSYLHOMOCYSTEINE NUCLEOSIDASE"/>
    <property type="match status" value="1"/>
</dbReference>
<keyword evidence="4" id="KW-0378">Hydrolase</keyword>
<dbReference type="GO" id="GO:0019509">
    <property type="term" value="P:L-methionine salvage from methylthioadenosine"/>
    <property type="evidence" value="ECO:0007669"/>
    <property type="project" value="UniProtKB-UniPathway"/>
</dbReference>
<keyword evidence="5" id="KW-0486">Methionine biosynthesis</keyword>
<evidence type="ECO:0000256" key="4">
    <source>
        <dbReference type="ARBA" id="ARBA00022801"/>
    </source>
</evidence>
<dbReference type="InterPro" id="IPR010049">
    <property type="entry name" value="MTA_SAH_Nsdase"/>
</dbReference>
<dbReference type="NCBIfam" id="NF004079">
    <property type="entry name" value="PRK05584.1"/>
    <property type="match status" value="1"/>
</dbReference>
<gene>
    <name evidence="7" type="ORF">METZ01_LOCUS99763</name>
</gene>
<accession>A0A381W2Z1</accession>
<protein>
    <recommendedName>
        <fullName evidence="2">adenosylhomocysteine nucleosidase</fullName>
        <ecNumber evidence="2">3.2.2.9</ecNumber>
    </recommendedName>
</protein>
<dbReference type="AlphaFoldDB" id="A0A381W2Z1"/>
<dbReference type="GO" id="GO:0009164">
    <property type="term" value="P:nucleoside catabolic process"/>
    <property type="evidence" value="ECO:0007669"/>
    <property type="project" value="InterPro"/>
</dbReference>
<dbReference type="EMBL" id="UINC01010555">
    <property type="protein sequence ID" value="SVA46909.1"/>
    <property type="molecule type" value="Genomic_DNA"/>
</dbReference>
<dbReference type="GO" id="GO:0008930">
    <property type="term" value="F:methylthioadenosine nucleosidase activity"/>
    <property type="evidence" value="ECO:0007669"/>
    <property type="project" value="InterPro"/>
</dbReference>
<sequence>MRIGIICAIPNELRYFNFTENPIQKIGERTFYKGSHDKHELILVQSGLGKVNAAVVSTLLIEKFECELLLFSGVAGGIDPGIEIGEVIIGESLIQYDYGTLKNRELLPFRPGSIPTGESKNELEYSLDPKIKHKIKVSLPNVRMGIILTGDVFLQCEETQKELFEKYGAQAIDMEGAAVAQVAEQFGIPAIVVRCLSDLAGADSQKLSSKFLNMAAKRSFNTAQRILKVLL</sequence>
<dbReference type="NCBIfam" id="TIGR01704">
    <property type="entry name" value="MTA_SAH-Nsdase"/>
    <property type="match status" value="1"/>
</dbReference>
<dbReference type="PANTHER" id="PTHR46832">
    <property type="entry name" value="5'-METHYLTHIOADENOSINE/S-ADENOSYLHOMOCYSTEINE NUCLEOSIDASE"/>
    <property type="match status" value="1"/>
</dbReference>
<evidence type="ECO:0000259" key="6">
    <source>
        <dbReference type="Pfam" id="PF01048"/>
    </source>
</evidence>
<comment type="pathway">
    <text evidence="1">Amino-acid biosynthesis; L-methionine biosynthesis via salvage pathway; S-methyl-5-thio-alpha-D-ribose 1-phosphate from S-methyl-5'-thioadenosine (hydrolase route): step 1/2.</text>
</comment>
<feature type="domain" description="Nucleoside phosphorylase" evidence="6">
    <location>
        <begin position="2"/>
        <end position="227"/>
    </location>
</feature>
<keyword evidence="3" id="KW-0028">Amino-acid biosynthesis</keyword>
<dbReference type="GO" id="GO:0019284">
    <property type="term" value="P:L-methionine salvage from S-adenosylmethionine"/>
    <property type="evidence" value="ECO:0007669"/>
    <property type="project" value="TreeGrafter"/>
</dbReference>
<evidence type="ECO:0000256" key="1">
    <source>
        <dbReference type="ARBA" id="ARBA00004945"/>
    </source>
</evidence>
<dbReference type="GO" id="GO:0008782">
    <property type="term" value="F:adenosylhomocysteine nucleosidase activity"/>
    <property type="evidence" value="ECO:0007669"/>
    <property type="project" value="UniProtKB-EC"/>
</dbReference>
<dbReference type="UniPathway" id="UPA00904">
    <property type="reaction ID" value="UER00871"/>
</dbReference>
<dbReference type="EC" id="3.2.2.9" evidence="2"/>
<dbReference type="Gene3D" id="3.40.50.1580">
    <property type="entry name" value="Nucleoside phosphorylase domain"/>
    <property type="match status" value="1"/>
</dbReference>
<dbReference type="InterPro" id="IPR035994">
    <property type="entry name" value="Nucleoside_phosphorylase_sf"/>
</dbReference>
<organism evidence="7">
    <name type="scientific">marine metagenome</name>
    <dbReference type="NCBI Taxonomy" id="408172"/>
    <lineage>
        <taxon>unclassified sequences</taxon>
        <taxon>metagenomes</taxon>
        <taxon>ecological metagenomes</taxon>
    </lineage>
</organism>
<dbReference type="CDD" id="cd09008">
    <property type="entry name" value="MTAN"/>
    <property type="match status" value="1"/>
</dbReference>
<evidence type="ECO:0000313" key="7">
    <source>
        <dbReference type="EMBL" id="SVA46909.1"/>
    </source>
</evidence>
<dbReference type="GO" id="GO:0005829">
    <property type="term" value="C:cytosol"/>
    <property type="evidence" value="ECO:0007669"/>
    <property type="project" value="TreeGrafter"/>
</dbReference>
<evidence type="ECO:0000256" key="3">
    <source>
        <dbReference type="ARBA" id="ARBA00022605"/>
    </source>
</evidence>
<evidence type="ECO:0000256" key="2">
    <source>
        <dbReference type="ARBA" id="ARBA00011974"/>
    </source>
</evidence>
<evidence type="ECO:0000256" key="5">
    <source>
        <dbReference type="ARBA" id="ARBA00023167"/>
    </source>
</evidence>
<dbReference type="Pfam" id="PF01048">
    <property type="entry name" value="PNP_UDP_1"/>
    <property type="match status" value="1"/>
</dbReference>
<name>A0A381W2Z1_9ZZZZ</name>
<dbReference type="SUPFAM" id="SSF53167">
    <property type="entry name" value="Purine and uridine phosphorylases"/>
    <property type="match status" value="1"/>
</dbReference>
<proteinExistence type="predicted"/>
<dbReference type="InterPro" id="IPR000845">
    <property type="entry name" value="Nucleoside_phosphorylase_d"/>
</dbReference>